<sequence>MKIPNQHFQHGVGLIEILVTVVILSVGLLGIASMQTHGLKNNNSALEHSVAVIQSYSIAEAMRVTRTAALEGEFNLGLDEEIATNGIRNLNNASVDNHQTHPFAQASLNDWRSSLRALLGDSATGSVACSGPKCTIIVQWNDGRATAGKDVQNIQVEIYL</sequence>
<gene>
    <name evidence="2" type="primary">pilV</name>
    <name evidence="2" type="ORF">J9253_02775</name>
</gene>
<organism evidence="2 3">
    <name type="scientific">Thiothrix litoralis</name>
    <dbReference type="NCBI Taxonomy" id="2891210"/>
    <lineage>
        <taxon>Bacteria</taxon>
        <taxon>Pseudomonadati</taxon>
        <taxon>Pseudomonadota</taxon>
        <taxon>Gammaproteobacteria</taxon>
        <taxon>Thiotrichales</taxon>
        <taxon>Thiotrichaceae</taxon>
        <taxon>Thiothrix</taxon>
    </lineage>
</organism>
<dbReference type="NCBIfam" id="TIGR02523">
    <property type="entry name" value="type_IV_pilV"/>
    <property type="match status" value="1"/>
</dbReference>
<evidence type="ECO:0000256" key="1">
    <source>
        <dbReference type="SAM" id="Phobius"/>
    </source>
</evidence>
<accession>A0ABX7WZ32</accession>
<keyword evidence="1" id="KW-1133">Transmembrane helix</keyword>
<evidence type="ECO:0000313" key="2">
    <source>
        <dbReference type="EMBL" id="QTR46889.1"/>
    </source>
</evidence>
<dbReference type="Proteomes" id="UP000672039">
    <property type="component" value="Chromosome"/>
</dbReference>
<name>A0ABX7WZ32_9GAMM</name>
<dbReference type="InterPro" id="IPR012902">
    <property type="entry name" value="N_methyl_site"/>
</dbReference>
<dbReference type="NCBIfam" id="TIGR02532">
    <property type="entry name" value="IV_pilin_GFxxxE"/>
    <property type="match status" value="1"/>
</dbReference>
<keyword evidence="1" id="KW-0812">Transmembrane</keyword>
<dbReference type="Pfam" id="PF07963">
    <property type="entry name" value="N_methyl"/>
    <property type="match status" value="1"/>
</dbReference>
<dbReference type="RefSeq" id="WP_210223208.1">
    <property type="nucleotide sequence ID" value="NZ_CP072801.1"/>
</dbReference>
<proteinExistence type="predicted"/>
<keyword evidence="1" id="KW-0472">Membrane</keyword>
<dbReference type="EMBL" id="CP072801">
    <property type="protein sequence ID" value="QTR46889.1"/>
    <property type="molecule type" value="Genomic_DNA"/>
</dbReference>
<feature type="transmembrane region" description="Helical" evidence="1">
    <location>
        <begin position="12"/>
        <end position="34"/>
    </location>
</feature>
<evidence type="ECO:0000313" key="3">
    <source>
        <dbReference type="Proteomes" id="UP000672039"/>
    </source>
</evidence>
<reference evidence="2 3" key="1">
    <citation type="submission" date="2021-04" db="EMBL/GenBank/DDBJ databases">
        <title>Genomics, taxonomy and metabolism of representatives of sulfur bacteria of the genus Thiothrix: Thiothrix fructosivorans QT, Thiothrix unzii A1T and three new species, Thiothrix subterranea sp. nov., Thiothrix litoralis sp. nov. and 'Candidatus Thiothrix anitrata' sp. nov.</title>
        <authorList>
            <person name="Ravin N.V."/>
            <person name="Smolyakov D."/>
            <person name="Rudenko T.S."/>
            <person name="Mardanov A.V."/>
            <person name="Beletsky A.V."/>
            <person name="Markov N.D."/>
            <person name="Fomenkov A.I."/>
            <person name="Roberts R.J."/>
            <person name="Karnachuk O.V."/>
            <person name="Novikov A."/>
            <person name="Grabovich M.Y."/>
        </authorList>
    </citation>
    <scope>NUCLEOTIDE SEQUENCE [LARGE SCALE GENOMIC DNA]</scope>
    <source>
        <strain evidence="2 3">AS</strain>
    </source>
</reference>
<dbReference type="InterPro" id="IPR013362">
    <property type="entry name" value="Pilus_4_PilV"/>
</dbReference>
<protein>
    <submittedName>
        <fullName evidence="2">Type IV pilus modification protein PilV</fullName>
    </submittedName>
</protein>
<keyword evidence="3" id="KW-1185">Reference proteome</keyword>